<evidence type="ECO:0000313" key="3">
    <source>
        <dbReference type="EMBL" id="MPC56426.1"/>
    </source>
</evidence>
<feature type="transmembrane region" description="Helical" evidence="2">
    <location>
        <begin position="166"/>
        <end position="184"/>
    </location>
</feature>
<feature type="compositionally biased region" description="Basic and acidic residues" evidence="1">
    <location>
        <begin position="22"/>
        <end position="50"/>
    </location>
</feature>
<feature type="compositionally biased region" description="Gly residues" evidence="1">
    <location>
        <begin position="8"/>
        <end position="21"/>
    </location>
</feature>
<keyword evidence="2" id="KW-0812">Transmembrane</keyword>
<dbReference type="Proteomes" id="UP000324222">
    <property type="component" value="Unassembled WGS sequence"/>
</dbReference>
<proteinExistence type="predicted"/>
<protein>
    <submittedName>
        <fullName evidence="3">Uncharacterized protein</fullName>
    </submittedName>
</protein>
<gene>
    <name evidence="3" type="ORF">E2C01_050387</name>
</gene>
<accession>A0A5B7GFT2</accession>
<feature type="region of interest" description="Disordered" evidence="1">
    <location>
        <begin position="1"/>
        <end position="56"/>
    </location>
</feature>
<evidence type="ECO:0000256" key="1">
    <source>
        <dbReference type="SAM" id="MobiDB-lite"/>
    </source>
</evidence>
<organism evidence="3 4">
    <name type="scientific">Portunus trituberculatus</name>
    <name type="common">Swimming crab</name>
    <name type="synonym">Neptunus trituberculatus</name>
    <dbReference type="NCBI Taxonomy" id="210409"/>
    <lineage>
        <taxon>Eukaryota</taxon>
        <taxon>Metazoa</taxon>
        <taxon>Ecdysozoa</taxon>
        <taxon>Arthropoda</taxon>
        <taxon>Crustacea</taxon>
        <taxon>Multicrustacea</taxon>
        <taxon>Malacostraca</taxon>
        <taxon>Eumalacostraca</taxon>
        <taxon>Eucarida</taxon>
        <taxon>Decapoda</taxon>
        <taxon>Pleocyemata</taxon>
        <taxon>Brachyura</taxon>
        <taxon>Eubrachyura</taxon>
        <taxon>Portunoidea</taxon>
        <taxon>Portunidae</taxon>
        <taxon>Portuninae</taxon>
        <taxon>Portunus</taxon>
    </lineage>
</organism>
<dbReference type="AlphaFoldDB" id="A0A5B7GFT2"/>
<comment type="caution">
    <text evidence="3">The sequence shown here is derived from an EMBL/GenBank/DDBJ whole genome shotgun (WGS) entry which is preliminary data.</text>
</comment>
<feature type="transmembrane region" description="Helical" evidence="2">
    <location>
        <begin position="212"/>
        <end position="236"/>
    </location>
</feature>
<evidence type="ECO:0000256" key="2">
    <source>
        <dbReference type="SAM" id="Phobius"/>
    </source>
</evidence>
<sequence>MVPRVCWRGGGGGGGGIGWGGGERHGGRNEEGHETEKAPDLVSEDERERPDQEEENEMEVYGAAMLVRNGGERLGSELWRVFICTDELYGLRGSWRRKSGDMLLTCGSGGPVGPAGPAGPATAAARHEGKKALSGRRGLFTSRGRGAPRDYGAKAVRRIQVWLIKLPVRPSCCCFLFILILLVPSPPPPLPLPSHPPHASNSFLLLHNSDPFLVRSSSSSFSLGFYFIILLFFALVRGGNTHTSNEENGTMTQ</sequence>
<dbReference type="EMBL" id="VSRR010013932">
    <property type="protein sequence ID" value="MPC56426.1"/>
    <property type="molecule type" value="Genomic_DNA"/>
</dbReference>
<keyword evidence="2" id="KW-1133">Transmembrane helix</keyword>
<keyword evidence="4" id="KW-1185">Reference proteome</keyword>
<reference evidence="3 4" key="1">
    <citation type="submission" date="2019-05" db="EMBL/GenBank/DDBJ databases">
        <title>Another draft genome of Portunus trituberculatus and its Hox gene families provides insights of decapod evolution.</title>
        <authorList>
            <person name="Jeong J.-H."/>
            <person name="Song I."/>
            <person name="Kim S."/>
            <person name="Choi T."/>
            <person name="Kim D."/>
            <person name="Ryu S."/>
            <person name="Kim W."/>
        </authorList>
    </citation>
    <scope>NUCLEOTIDE SEQUENCE [LARGE SCALE GENOMIC DNA]</scope>
    <source>
        <tissue evidence="3">Muscle</tissue>
    </source>
</reference>
<name>A0A5B7GFT2_PORTR</name>
<evidence type="ECO:0000313" key="4">
    <source>
        <dbReference type="Proteomes" id="UP000324222"/>
    </source>
</evidence>
<keyword evidence="2" id="KW-0472">Membrane</keyword>